<comment type="caution">
    <text evidence="3">The sequence shown here is derived from an EMBL/GenBank/DDBJ whole genome shotgun (WGS) entry which is preliminary data.</text>
</comment>
<keyword evidence="4" id="KW-1185">Reference proteome</keyword>
<proteinExistence type="predicted"/>
<evidence type="ECO:0008006" key="5">
    <source>
        <dbReference type="Google" id="ProtNLM"/>
    </source>
</evidence>
<keyword evidence="2" id="KW-0472">Membrane</keyword>
<dbReference type="Proteomes" id="UP000094065">
    <property type="component" value="Unassembled WGS sequence"/>
</dbReference>
<feature type="transmembrane region" description="Helical" evidence="2">
    <location>
        <begin position="74"/>
        <end position="94"/>
    </location>
</feature>
<feature type="compositionally biased region" description="Low complexity" evidence="1">
    <location>
        <begin position="17"/>
        <end position="26"/>
    </location>
</feature>
<evidence type="ECO:0000313" key="3">
    <source>
        <dbReference type="EMBL" id="ODN72682.1"/>
    </source>
</evidence>
<dbReference type="STRING" id="1295533.A0A1E3H8L7"/>
<feature type="region of interest" description="Disordered" evidence="1">
    <location>
        <begin position="1"/>
        <end position="37"/>
    </location>
</feature>
<name>A0A1E3H8L7_9TREE</name>
<evidence type="ECO:0000256" key="1">
    <source>
        <dbReference type="SAM" id="MobiDB-lite"/>
    </source>
</evidence>
<keyword evidence="2" id="KW-0812">Transmembrane</keyword>
<protein>
    <recommendedName>
        <fullName evidence="5">Transmembrane protein</fullName>
    </recommendedName>
</protein>
<dbReference type="GeneID" id="30159430"/>
<dbReference type="EMBL" id="AWGJ01000014">
    <property type="protein sequence ID" value="ODN72682.1"/>
    <property type="molecule type" value="Genomic_DNA"/>
</dbReference>
<dbReference type="AlphaFoldDB" id="A0A1E3H8L7"/>
<dbReference type="RefSeq" id="XP_018988623.1">
    <property type="nucleotide sequence ID" value="XM_019142960.1"/>
</dbReference>
<sequence>MSSIASASTPQPPAPACPTSSESPETPTQPPAYSGAAQYDLSLGSPSEVELLSESLPPYEEESTMEPKTLATTLWRYGFVCPLLWLIGMFILCIPLRPVEDETDAERAQKLEEMIVILRKTELKYAKRCTWAFCGFTLLVALGVVVIVVVSTK</sequence>
<organism evidence="3 4">
    <name type="scientific">Cryptococcus amylolentus CBS 6039</name>
    <dbReference type="NCBI Taxonomy" id="1295533"/>
    <lineage>
        <taxon>Eukaryota</taxon>
        <taxon>Fungi</taxon>
        <taxon>Dikarya</taxon>
        <taxon>Basidiomycota</taxon>
        <taxon>Agaricomycotina</taxon>
        <taxon>Tremellomycetes</taxon>
        <taxon>Tremellales</taxon>
        <taxon>Cryptococcaceae</taxon>
        <taxon>Cryptococcus</taxon>
    </lineage>
</organism>
<dbReference type="OrthoDB" id="2572401at2759"/>
<feature type="transmembrane region" description="Helical" evidence="2">
    <location>
        <begin position="129"/>
        <end position="150"/>
    </location>
</feature>
<gene>
    <name evidence="3" type="ORF">L202_08121</name>
</gene>
<keyword evidence="2" id="KW-1133">Transmembrane helix</keyword>
<accession>A0A1E3H8L7</accession>
<evidence type="ECO:0000313" key="4">
    <source>
        <dbReference type="Proteomes" id="UP000094065"/>
    </source>
</evidence>
<reference evidence="3 4" key="1">
    <citation type="submission" date="2016-06" db="EMBL/GenBank/DDBJ databases">
        <title>Evolution of pathogenesis and genome organization in the Tremellales.</title>
        <authorList>
            <person name="Cuomo C."/>
            <person name="Litvintseva A."/>
            <person name="Heitman J."/>
            <person name="Chen Y."/>
            <person name="Sun S."/>
            <person name="Springer D."/>
            <person name="Dromer F."/>
            <person name="Young S."/>
            <person name="Zeng Q."/>
            <person name="Chapman S."/>
            <person name="Gujja S."/>
            <person name="Saif S."/>
            <person name="Birren B."/>
        </authorList>
    </citation>
    <scope>NUCLEOTIDE SEQUENCE [LARGE SCALE GENOMIC DNA]</scope>
    <source>
        <strain evidence="3 4">CBS 6039</strain>
    </source>
</reference>
<evidence type="ECO:0000256" key="2">
    <source>
        <dbReference type="SAM" id="Phobius"/>
    </source>
</evidence>